<dbReference type="Proteomes" id="UP000265566">
    <property type="component" value="Chromosome 5"/>
</dbReference>
<evidence type="ECO:0000313" key="2">
    <source>
        <dbReference type="EMBL" id="RHN55451.1"/>
    </source>
</evidence>
<keyword evidence="1" id="KW-0812">Transmembrane</keyword>
<comment type="caution">
    <text evidence="2">The sequence shown here is derived from an EMBL/GenBank/DDBJ whole genome shotgun (WGS) entry which is preliminary data.</text>
</comment>
<dbReference type="AlphaFoldDB" id="A0A396HSE5"/>
<protein>
    <recommendedName>
        <fullName evidence="4">GOLD domain-containing protein</fullName>
    </recommendedName>
</protein>
<gene>
    <name evidence="2" type="ORF">MtrunA17_Chr5g0417911</name>
</gene>
<accession>A0A396HSE5</accession>
<evidence type="ECO:0008006" key="4">
    <source>
        <dbReference type="Google" id="ProtNLM"/>
    </source>
</evidence>
<keyword evidence="1" id="KW-0472">Membrane</keyword>
<dbReference type="Gramene" id="rna30632">
    <property type="protein sequence ID" value="RHN55451.1"/>
    <property type="gene ID" value="gene30632"/>
</dbReference>
<feature type="transmembrane region" description="Helical" evidence="1">
    <location>
        <begin position="30"/>
        <end position="50"/>
    </location>
</feature>
<keyword evidence="1" id="KW-1133">Transmembrane helix</keyword>
<name>A0A396HSE5_MEDTR</name>
<reference evidence="3" key="1">
    <citation type="journal article" date="2018" name="Nat. Plants">
        <title>Whole-genome landscape of Medicago truncatula symbiotic genes.</title>
        <authorList>
            <person name="Pecrix Y."/>
            <person name="Staton S.E."/>
            <person name="Sallet E."/>
            <person name="Lelandais-Briere C."/>
            <person name="Moreau S."/>
            <person name="Carrere S."/>
            <person name="Blein T."/>
            <person name="Jardinaud M.F."/>
            <person name="Latrasse D."/>
            <person name="Zouine M."/>
            <person name="Zahm M."/>
            <person name="Kreplak J."/>
            <person name="Mayjonade B."/>
            <person name="Satge C."/>
            <person name="Perez M."/>
            <person name="Cauet S."/>
            <person name="Marande W."/>
            <person name="Chantry-Darmon C."/>
            <person name="Lopez-Roques C."/>
            <person name="Bouchez O."/>
            <person name="Berard A."/>
            <person name="Debelle F."/>
            <person name="Munos S."/>
            <person name="Bendahmane A."/>
            <person name="Berges H."/>
            <person name="Niebel A."/>
            <person name="Buitink J."/>
            <person name="Frugier F."/>
            <person name="Benhamed M."/>
            <person name="Crespi M."/>
            <person name="Gouzy J."/>
            <person name="Gamas P."/>
        </authorList>
    </citation>
    <scope>NUCLEOTIDE SEQUENCE [LARGE SCALE GENOMIC DNA]</scope>
    <source>
        <strain evidence="3">cv. Jemalong A17</strain>
    </source>
</reference>
<sequence length="62" mass="7588">MRQKMAFEVYIMHEKALSIKEEMSYLPQRMFLWIFVSLFVTFSVAGLQLWHLKTFFQKKKLI</sequence>
<evidence type="ECO:0000256" key="1">
    <source>
        <dbReference type="SAM" id="Phobius"/>
    </source>
</evidence>
<evidence type="ECO:0000313" key="3">
    <source>
        <dbReference type="Proteomes" id="UP000265566"/>
    </source>
</evidence>
<dbReference type="EMBL" id="PSQE01000005">
    <property type="protein sequence ID" value="RHN55451.1"/>
    <property type="molecule type" value="Genomic_DNA"/>
</dbReference>
<proteinExistence type="predicted"/>
<organism evidence="2 3">
    <name type="scientific">Medicago truncatula</name>
    <name type="common">Barrel medic</name>
    <name type="synonym">Medicago tribuloides</name>
    <dbReference type="NCBI Taxonomy" id="3880"/>
    <lineage>
        <taxon>Eukaryota</taxon>
        <taxon>Viridiplantae</taxon>
        <taxon>Streptophyta</taxon>
        <taxon>Embryophyta</taxon>
        <taxon>Tracheophyta</taxon>
        <taxon>Spermatophyta</taxon>
        <taxon>Magnoliopsida</taxon>
        <taxon>eudicotyledons</taxon>
        <taxon>Gunneridae</taxon>
        <taxon>Pentapetalae</taxon>
        <taxon>rosids</taxon>
        <taxon>fabids</taxon>
        <taxon>Fabales</taxon>
        <taxon>Fabaceae</taxon>
        <taxon>Papilionoideae</taxon>
        <taxon>50 kb inversion clade</taxon>
        <taxon>NPAAA clade</taxon>
        <taxon>Hologalegina</taxon>
        <taxon>IRL clade</taxon>
        <taxon>Trifolieae</taxon>
        <taxon>Medicago</taxon>
    </lineage>
</organism>